<evidence type="ECO:0000256" key="2">
    <source>
        <dbReference type="SAM" id="Phobius"/>
    </source>
</evidence>
<feature type="region of interest" description="Disordered" evidence="1">
    <location>
        <begin position="495"/>
        <end position="516"/>
    </location>
</feature>
<name>A0A2I2F3Z6_ASPCN</name>
<dbReference type="GeneID" id="36525012"/>
<evidence type="ECO:0000313" key="4">
    <source>
        <dbReference type="Proteomes" id="UP000234585"/>
    </source>
</evidence>
<keyword evidence="2" id="KW-0812">Transmembrane</keyword>
<evidence type="ECO:0000256" key="1">
    <source>
        <dbReference type="SAM" id="MobiDB-lite"/>
    </source>
</evidence>
<sequence length="662" mass="74005">MEPSTDRRASPDGISSPYPTIPGRYELAEHPETSVRQSNHTRRYNGSDSSHASDKSQEAREQAYPLRRFTSRALVLVTVPPLLTAYFILINWVYMVPDPDMSKYGHRNGELVFYSWWILGVFGLGLSKYGLAGVEAAMLHDRFWHADNTTSLMMHSEHSWSGFGGWIRCFNILIRRRKIPAQRLWWLLSLITLAVTIALPLSGLSMELFDGYVQLSGHPHMMGYFPESYNNRTEHQPTDRGFVVWQSGAGVNLPGVGIAYTAPGVDRSEYGYLEEFPNSMSVEQDVPDLFLTPQAEAPVSGTIWGLRLSYNCSIVHNASELTILPRKGQFHAVDSDAALTRLESGSVPGKTEWIDVYNTTMKNLLAYVEFGKSGNTTKDNYLDVERFTGDGTISDPEILEIVAWQMLVQEPSMRSVPLNMFNRGIAHPVDGLGSPITENHHANSSFLAIESKEKTCPLNRHLNLSGIIEVASPIGVRCQSASTLGSARVDPSDSSFHDFTRIPPVPGHYSEGNERLRTEPFGFGPVDFLRPMDDHPNVFHNLLQSVNSYPQKVLENGSFYSHYFQSEQLLSSTMRAYAVDALQVMYDGIYTFDNTRLGENLTASRPGKVLGPGDVSPHAPTVLFGVWAAGCVLLGLWYGFRLRWAETLNGYSFLRFESSLPR</sequence>
<dbReference type="RefSeq" id="XP_024669308.1">
    <property type="nucleotide sequence ID" value="XM_024817852.1"/>
</dbReference>
<accession>A0A2I2F3Z6</accession>
<keyword evidence="2" id="KW-0472">Membrane</keyword>
<feature type="region of interest" description="Disordered" evidence="1">
    <location>
        <begin position="1"/>
        <end position="59"/>
    </location>
</feature>
<gene>
    <name evidence="3" type="ORF">BDW47DRAFT_133510</name>
</gene>
<feature type="compositionally biased region" description="Basic and acidic residues" evidence="1">
    <location>
        <begin position="1"/>
        <end position="10"/>
    </location>
</feature>
<organism evidence="3 4">
    <name type="scientific">Aspergillus candidus</name>
    <dbReference type="NCBI Taxonomy" id="41067"/>
    <lineage>
        <taxon>Eukaryota</taxon>
        <taxon>Fungi</taxon>
        <taxon>Dikarya</taxon>
        <taxon>Ascomycota</taxon>
        <taxon>Pezizomycotina</taxon>
        <taxon>Eurotiomycetes</taxon>
        <taxon>Eurotiomycetidae</taxon>
        <taxon>Eurotiales</taxon>
        <taxon>Aspergillaceae</taxon>
        <taxon>Aspergillus</taxon>
        <taxon>Aspergillus subgen. Circumdati</taxon>
    </lineage>
</organism>
<feature type="transmembrane region" description="Helical" evidence="2">
    <location>
        <begin position="73"/>
        <end position="94"/>
    </location>
</feature>
<reference evidence="3 4" key="1">
    <citation type="submission" date="2017-12" db="EMBL/GenBank/DDBJ databases">
        <authorList>
            <consortium name="DOE Joint Genome Institute"/>
            <person name="Haridas S."/>
            <person name="Kjaerbolling I."/>
            <person name="Vesth T.C."/>
            <person name="Frisvad J.C."/>
            <person name="Nybo J.L."/>
            <person name="Theobald S."/>
            <person name="Kuo A."/>
            <person name="Bowyer P."/>
            <person name="Matsuda Y."/>
            <person name="Mondo S."/>
            <person name="Lyhne E.K."/>
            <person name="Kogle M.E."/>
            <person name="Clum A."/>
            <person name="Lipzen A."/>
            <person name="Salamov A."/>
            <person name="Ngan C.Y."/>
            <person name="Daum C."/>
            <person name="Chiniquy J."/>
            <person name="Barry K."/>
            <person name="LaButti K."/>
            <person name="Simmons B.A."/>
            <person name="Magnuson J.K."/>
            <person name="Mortensen U.H."/>
            <person name="Larsen T.O."/>
            <person name="Grigoriev I.V."/>
            <person name="Baker S.E."/>
            <person name="Andersen M.R."/>
            <person name="Nordberg H.P."/>
            <person name="Cantor M.N."/>
            <person name="Hua S.X."/>
        </authorList>
    </citation>
    <scope>NUCLEOTIDE SEQUENCE [LARGE SCALE GENOMIC DNA]</scope>
    <source>
        <strain evidence="3 4">CBS 102.13</strain>
    </source>
</reference>
<feature type="transmembrane region" description="Helical" evidence="2">
    <location>
        <begin position="114"/>
        <end position="134"/>
    </location>
</feature>
<feature type="transmembrane region" description="Helical" evidence="2">
    <location>
        <begin position="184"/>
        <end position="206"/>
    </location>
</feature>
<proteinExistence type="predicted"/>
<protein>
    <submittedName>
        <fullName evidence="3">Uncharacterized protein</fullName>
    </submittedName>
</protein>
<dbReference type="Proteomes" id="UP000234585">
    <property type="component" value="Unassembled WGS sequence"/>
</dbReference>
<feature type="transmembrane region" description="Helical" evidence="2">
    <location>
        <begin position="622"/>
        <end position="640"/>
    </location>
</feature>
<evidence type="ECO:0000313" key="3">
    <source>
        <dbReference type="EMBL" id="PLB35296.1"/>
    </source>
</evidence>
<feature type="compositionally biased region" description="Polar residues" evidence="1">
    <location>
        <begin position="34"/>
        <end position="50"/>
    </location>
</feature>
<keyword evidence="2" id="KW-1133">Transmembrane helix</keyword>
<dbReference type="EMBL" id="KZ559164">
    <property type="protein sequence ID" value="PLB35296.1"/>
    <property type="molecule type" value="Genomic_DNA"/>
</dbReference>
<dbReference type="OrthoDB" id="5287717at2759"/>
<keyword evidence="4" id="KW-1185">Reference proteome</keyword>
<dbReference type="AlphaFoldDB" id="A0A2I2F3Z6"/>